<organism evidence="2 3">
    <name type="scientific">Enterocloster bolteae</name>
    <dbReference type="NCBI Taxonomy" id="208479"/>
    <lineage>
        <taxon>Bacteria</taxon>
        <taxon>Bacillati</taxon>
        <taxon>Bacillota</taxon>
        <taxon>Clostridia</taxon>
        <taxon>Lachnospirales</taxon>
        <taxon>Lachnospiraceae</taxon>
        <taxon>Enterocloster</taxon>
    </lineage>
</organism>
<keyword evidence="1" id="KW-0812">Transmembrane</keyword>
<evidence type="ECO:0000313" key="2">
    <source>
        <dbReference type="EMBL" id="RHC55267.1"/>
    </source>
</evidence>
<keyword evidence="1" id="KW-1133">Transmembrane helix</keyword>
<name>A0A414AUI6_9FIRM</name>
<feature type="transmembrane region" description="Helical" evidence="1">
    <location>
        <begin position="6"/>
        <end position="27"/>
    </location>
</feature>
<dbReference type="Proteomes" id="UP000283975">
    <property type="component" value="Unassembled WGS sequence"/>
</dbReference>
<reference evidence="2 3" key="1">
    <citation type="submission" date="2018-08" db="EMBL/GenBank/DDBJ databases">
        <title>A genome reference for cultivated species of the human gut microbiota.</title>
        <authorList>
            <person name="Zou Y."/>
            <person name="Xue W."/>
            <person name="Luo G."/>
        </authorList>
    </citation>
    <scope>NUCLEOTIDE SEQUENCE [LARGE SCALE GENOMIC DNA]</scope>
    <source>
        <strain evidence="2 3">AM35-14</strain>
    </source>
</reference>
<comment type="caution">
    <text evidence="2">The sequence shown here is derived from an EMBL/GenBank/DDBJ whole genome shotgun (WGS) entry which is preliminary data.</text>
</comment>
<dbReference type="EMBL" id="QSHZ01000015">
    <property type="protein sequence ID" value="RHC55267.1"/>
    <property type="molecule type" value="Genomic_DNA"/>
</dbReference>
<gene>
    <name evidence="2" type="ORF">DW839_15195</name>
</gene>
<feature type="transmembrane region" description="Helical" evidence="1">
    <location>
        <begin position="34"/>
        <end position="53"/>
    </location>
</feature>
<keyword evidence="1" id="KW-0472">Membrane</keyword>
<evidence type="ECO:0000256" key="1">
    <source>
        <dbReference type="SAM" id="Phobius"/>
    </source>
</evidence>
<proteinExistence type="predicted"/>
<dbReference type="AlphaFoldDB" id="A0A414AUI6"/>
<evidence type="ECO:0000313" key="3">
    <source>
        <dbReference type="Proteomes" id="UP000283975"/>
    </source>
</evidence>
<accession>A0A414AUI6</accession>
<sequence>MDVSGFFSFIIYAMEELVGLLLSLPFVDGVSYGHVLLAIVIVSFIITALIGSVKVVGSIPDSLPERQTRFPDSASLGSRDERWLY</sequence>
<protein>
    <submittedName>
        <fullName evidence="2">Uncharacterized protein</fullName>
    </submittedName>
</protein>